<keyword evidence="6" id="KW-0999">Mitochondrion inner membrane</keyword>
<evidence type="ECO:0000256" key="10">
    <source>
        <dbReference type="PROSITE-ProRule" id="PRU00282"/>
    </source>
</evidence>
<dbReference type="Gene3D" id="1.50.40.10">
    <property type="entry name" value="Mitochondrial carrier domain"/>
    <property type="match status" value="1"/>
</dbReference>
<comment type="similarity">
    <text evidence="2 11">Belongs to the mitochondrial carrier (TC 2.A.29) family.</text>
</comment>
<name>A0A9W8E3K0_9FUNG</name>
<feature type="repeat" description="Solcar" evidence="10">
    <location>
        <begin position="31"/>
        <end position="84"/>
    </location>
</feature>
<protein>
    <submittedName>
        <fullName evidence="13">Mitochondrial oxaloacetate carrier protein</fullName>
    </submittedName>
</protein>
<organism evidence="13 14">
    <name type="scientific">Dispira parvispora</name>
    <dbReference type="NCBI Taxonomy" id="1520584"/>
    <lineage>
        <taxon>Eukaryota</taxon>
        <taxon>Fungi</taxon>
        <taxon>Fungi incertae sedis</taxon>
        <taxon>Zoopagomycota</taxon>
        <taxon>Kickxellomycotina</taxon>
        <taxon>Dimargaritomycetes</taxon>
        <taxon>Dimargaritales</taxon>
        <taxon>Dimargaritaceae</taxon>
        <taxon>Dispira</taxon>
    </lineage>
</organism>
<proteinExistence type="inferred from homology"/>
<comment type="caution">
    <text evidence="13">The sequence shown here is derived from an EMBL/GenBank/DDBJ whole genome shotgun (WGS) entry which is preliminary data.</text>
</comment>
<comment type="subcellular location">
    <subcellularLocation>
        <location evidence="1">Mitochondrion inner membrane</location>
        <topology evidence="1">Multi-pass membrane protein</topology>
    </subcellularLocation>
</comment>
<dbReference type="PROSITE" id="PS50920">
    <property type="entry name" value="SOLCAR"/>
    <property type="match status" value="1"/>
</dbReference>
<keyword evidence="9 10" id="KW-0472">Membrane</keyword>
<dbReference type="InterPro" id="IPR023395">
    <property type="entry name" value="MCP_dom_sf"/>
</dbReference>
<evidence type="ECO:0000256" key="9">
    <source>
        <dbReference type="ARBA" id="ARBA00023136"/>
    </source>
</evidence>
<gene>
    <name evidence="13" type="primary">OAC1</name>
    <name evidence="13" type="ORF">IWQ62_006653</name>
</gene>
<dbReference type="SUPFAM" id="SSF103506">
    <property type="entry name" value="Mitochondrial carrier"/>
    <property type="match status" value="1"/>
</dbReference>
<dbReference type="Pfam" id="PF00153">
    <property type="entry name" value="Mito_carr"/>
    <property type="match status" value="1"/>
</dbReference>
<dbReference type="OrthoDB" id="756301at2759"/>
<dbReference type="PANTHER" id="PTHR45928:SF1">
    <property type="entry name" value="RE38146P"/>
    <property type="match status" value="1"/>
</dbReference>
<dbReference type="AlphaFoldDB" id="A0A9W8E3K0"/>
<keyword evidence="5" id="KW-0677">Repeat</keyword>
<evidence type="ECO:0000256" key="3">
    <source>
        <dbReference type="ARBA" id="ARBA00022448"/>
    </source>
</evidence>
<keyword evidence="7 12" id="KW-1133">Transmembrane helix</keyword>
<feature type="transmembrane region" description="Helical" evidence="12">
    <location>
        <begin position="29"/>
        <end position="50"/>
    </location>
</feature>
<dbReference type="EMBL" id="JANBPY010003870">
    <property type="protein sequence ID" value="KAJ1949933.1"/>
    <property type="molecule type" value="Genomic_DNA"/>
</dbReference>
<evidence type="ECO:0000256" key="8">
    <source>
        <dbReference type="ARBA" id="ARBA00023128"/>
    </source>
</evidence>
<dbReference type="InterPro" id="IPR018108">
    <property type="entry name" value="MCP_transmembrane"/>
</dbReference>
<feature type="non-terminal residue" evidence="13">
    <location>
        <position position="84"/>
    </location>
</feature>
<evidence type="ECO:0000313" key="13">
    <source>
        <dbReference type="EMBL" id="KAJ1949933.1"/>
    </source>
</evidence>
<evidence type="ECO:0000256" key="6">
    <source>
        <dbReference type="ARBA" id="ARBA00022792"/>
    </source>
</evidence>
<evidence type="ECO:0000256" key="1">
    <source>
        <dbReference type="ARBA" id="ARBA00004448"/>
    </source>
</evidence>
<evidence type="ECO:0000256" key="11">
    <source>
        <dbReference type="RuleBase" id="RU000488"/>
    </source>
</evidence>
<keyword evidence="8" id="KW-0496">Mitochondrion</keyword>
<evidence type="ECO:0000256" key="12">
    <source>
        <dbReference type="SAM" id="Phobius"/>
    </source>
</evidence>
<dbReference type="PANTHER" id="PTHR45928">
    <property type="entry name" value="RE38146P"/>
    <property type="match status" value="1"/>
</dbReference>
<reference evidence="13" key="1">
    <citation type="submission" date="2022-07" db="EMBL/GenBank/DDBJ databases">
        <title>Phylogenomic reconstructions and comparative analyses of Kickxellomycotina fungi.</title>
        <authorList>
            <person name="Reynolds N.K."/>
            <person name="Stajich J.E."/>
            <person name="Barry K."/>
            <person name="Grigoriev I.V."/>
            <person name="Crous P."/>
            <person name="Smith M.E."/>
        </authorList>
    </citation>
    <scope>NUCLEOTIDE SEQUENCE</scope>
    <source>
        <strain evidence="13">RSA 1196</strain>
    </source>
</reference>
<evidence type="ECO:0000313" key="14">
    <source>
        <dbReference type="Proteomes" id="UP001150925"/>
    </source>
</evidence>
<keyword evidence="4 10" id="KW-0812">Transmembrane</keyword>
<evidence type="ECO:0000256" key="4">
    <source>
        <dbReference type="ARBA" id="ARBA00022692"/>
    </source>
</evidence>
<evidence type="ECO:0000256" key="5">
    <source>
        <dbReference type="ARBA" id="ARBA00022737"/>
    </source>
</evidence>
<keyword evidence="14" id="KW-1185">Reference proteome</keyword>
<dbReference type="GO" id="GO:0005743">
    <property type="term" value="C:mitochondrial inner membrane"/>
    <property type="evidence" value="ECO:0007669"/>
    <property type="project" value="UniProtKB-SubCell"/>
</dbReference>
<dbReference type="InterPro" id="IPR051508">
    <property type="entry name" value="Mito_Carrier_Antiporter"/>
</dbReference>
<evidence type="ECO:0000256" key="2">
    <source>
        <dbReference type="ARBA" id="ARBA00006375"/>
    </source>
</evidence>
<sequence>MSNSLSTVASGVNTPPATLAPATVTHTPLVSPVAFGFLAGGLAACGAVTFTNPWEVVKTRLQLQGERLVAKANQGSGGTNQLYR</sequence>
<keyword evidence="3 11" id="KW-0813">Transport</keyword>
<accession>A0A9W8E3K0</accession>
<dbReference type="Proteomes" id="UP001150925">
    <property type="component" value="Unassembled WGS sequence"/>
</dbReference>
<evidence type="ECO:0000256" key="7">
    <source>
        <dbReference type="ARBA" id="ARBA00022989"/>
    </source>
</evidence>